<protein>
    <recommendedName>
        <fullName evidence="1">Conserved oligomeric Golgi complex subunit 5 N-terminal domain-containing protein</fullName>
    </recommendedName>
</protein>
<dbReference type="RefSeq" id="XP_001305309.1">
    <property type="nucleotide sequence ID" value="XM_001305308.1"/>
</dbReference>
<gene>
    <name evidence="2" type="ORF">TVAG_156580</name>
</gene>
<dbReference type="AlphaFoldDB" id="A2FRT0"/>
<dbReference type="PANTHER" id="PTHR13228:SF3">
    <property type="entry name" value="CONSERVED OLIGOMERIC GOLGI COMPLEX SUBUNIT 5"/>
    <property type="match status" value="1"/>
</dbReference>
<dbReference type="GO" id="GO:0006891">
    <property type="term" value="P:intra-Golgi vesicle-mediated transport"/>
    <property type="evidence" value="ECO:0000318"/>
    <property type="project" value="GO_Central"/>
</dbReference>
<organism evidence="2 3">
    <name type="scientific">Trichomonas vaginalis (strain ATCC PRA-98 / G3)</name>
    <dbReference type="NCBI Taxonomy" id="412133"/>
    <lineage>
        <taxon>Eukaryota</taxon>
        <taxon>Metamonada</taxon>
        <taxon>Parabasalia</taxon>
        <taxon>Trichomonadida</taxon>
        <taxon>Trichomonadidae</taxon>
        <taxon>Trichomonas</taxon>
    </lineage>
</organism>
<reference evidence="2" key="2">
    <citation type="journal article" date="2007" name="Science">
        <title>Draft genome sequence of the sexually transmitted pathogen Trichomonas vaginalis.</title>
        <authorList>
            <person name="Carlton J.M."/>
            <person name="Hirt R.P."/>
            <person name="Silva J.C."/>
            <person name="Delcher A.L."/>
            <person name="Schatz M."/>
            <person name="Zhao Q."/>
            <person name="Wortman J.R."/>
            <person name="Bidwell S.L."/>
            <person name="Alsmark U.C.M."/>
            <person name="Besteiro S."/>
            <person name="Sicheritz-Ponten T."/>
            <person name="Noel C.J."/>
            <person name="Dacks J.B."/>
            <person name="Foster P.G."/>
            <person name="Simillion C."/>
            <person name="Van de Peer Y."/>
            <person name="Miranda-Saavedra D."/>
            <person name="Barton G.J."/>
            <person name="Westrop G.D."/>
            <person name="Mueller S."/>
            <person name="Dessi D."/>
            <person name="Fiori P.L."/>
            <person name="Ren Q."/>
            <person name="Paulsen I."/>
            <person name="Zhang H."/>
            <person name="Bastida-Corcuera F.D."/>
            <person name="Simoes-Barbosa A."/>
            <person name="Brown M.T."/>
            <person name="Hayes R.D."/>
            <person name="Mukherjee M."/>
            <person name="Okumura C.Y."/>
            <person name="Schneider R."/>
            <person name="Smith A.J."/>
            <person name="Vanacova S."/>
            <person name="Villalvazo M."/>
            <person name="Haas B.J."/>
            <person name="Pertea M."/>
            <person name="Feldblyum T.V."/>
            <person name="Utterback T.R."/>
            <person name="Shu C.L."/>
            <person name="Osoegawa K."/>
            <person name="de Jong P.J."/>
            <person name="Hrdy I."/>
            <person name="Horvathova L."/>
            <person name="Zubacova Z."/>
            <person name="Dolezal P."/>
            <person name="Malik S.B."/>
            <person name="Logsdon J.M. Jr."/>
            <person name="Henze K."/>
            <person name="Gupta A."/>
            <person name="Wang C.C."/>
            <person name="Dunne R.L."/>
            <person name="Upcroft J.A."/>
            <person name="Upcroft P."/>
            <person name="White O."/>
            <person name="Salzberg S.L."/>
            <person name="Tang P."/>
            <person name="Chiu C.-H."/>
            <person name="Lee Y.-S."/>
            <person name="Embley T.M."/>
            <person name="Coombs G.H."/>
            <person name="Mottram J.C."/>
            <person name="Tachezy J."/>
            <person name="Fraser-Liggett C.M."/>
            <person name="Johnson P.J."/>
        </authorList>
    </citation>
    <scope>NUCLEOTIDE SEQUENCE [LARGE SCALE GENOMIC DNA]</scope>
    <source>
        <strain evidence="2">G3</strain>
    </source>
</reference>
<name>A2FRT0_TRIV3</name>
<accession>A2FRT0</accession>
<dbReference type="InterPro" id="IPR049176">
    <property type="entry name" value="COG5_N"/>
</dbReference>
<dbReference type="Proteomes" id="UP000001542">
    <property type="component" value="Unassembled WGS sequence"/>
</dbReference>
<dbReference type="InterPro" id="IPR019465">
    <property type="entry name" value="Cog5"/>
</dbReference>
<dbReference type="Pfam" id="PF10392">
    <property type="entry name" value="COG5_N"/>
    <property type="match status" value="1"/>
</dbReference>
<dbReference type="STRING" id="5722.A2FRT0"/>
<dbReference type="VEuPathDB" id="TrichDB:TVAGG3_0104520"/>
<dbReference type="GO" id="GO:0017119">
    <property type="term" value="C:Golgi transport complex"/>
    <property type="evidence" value="ECO:0000318"/>
    <property type="project" value="GO_Central"/>
</dbReference>
<proteinExistence type="predicted"/>
<dbReference type="SMR" id="A2FRT0"/>
<sequence length="480" mass="54176">MDKAISELENGQIEPIKFAAKVCEQGNYQEALDTITARNQALDQELRTAVCANSDELLQNASDVKFLRDRVTALKSQITRTRNETEQIASSIVNPFKRVQTAAENLQKSYIICKVLRTLQKFLALVRQSEKITPVTEIKGSSNDIRRLCEMYLIAQKGELQGINAFEIFWQKMKPLCDNLINVATDQYYKSIQTSNVTEASSAAAVFDFLENLQQISNEAYQKEIIRMNDTMKEKLKDVNQRQANSLQIIKDTILILPIYASRVNTIYQTMLSRIALGKSNSYDLKPLEPFHIVESFSTSFQSQIESIARKYPKISTDISTEIPSIRQTFVSAIDRLPDSINRQDSLTVLSSSIVPFQDSFISTLDKEMRQKLSQLLNGKSDDLSILKVFCDDLKTKMLSYDSGLVLALKSHIIKLASDYQGLKARTGQQISIEAMKHSPVLCKGLVEICNKFYQDESAKEVEKILNSLPPPSSPAKGRR</sequence>
<evidence type="ECO:0000313" key="3">
    <source>
        <dbReference type="Proteomes" id="UP000001542"/>
    </source>
</evidence>
<dbReference type="InParanoid" id="A2FRT0"/>
<evidence type="ECO:0000259" key="1">
    <source>
        <dbReference type="Pfam" id="PF10392"/>
    </source>
</evidence>
<dbReference type="VEuPathDB" id="TrichDB:TVAG_156580"/>
<dbReference type="PANTHER" id="PTHR13228">
    <property type="entry name" value="CONSERVED OLIGOMERIC GOLGI COMPLEX COMPONENT 5"/>
    <property type="match status" value="1"/>
</dbReference>
<keyword evidence="3" id="KW-1185">Reference proteome</keyword>
<dbReference type="OrthoDB" id="10499688at2759"/>
<reference evidence="2" key="1">
    <citation type="submission" date="2006-10" db="EMBL/GenBank/DDBJ databases">
        <authorList>
            <person name="Amadeo P."/>
            <person name="Zhao Q."/>
            <person name="Wortman J."/>
            <person name="Fraser-Liggett C."/>
            <person name="Carlton J."/>
        </authorList>
    </citation>
    <scope>NUCLEOTIDE SEQUENCE</scope>
    <source>
        <strain evidence="2">G3</strain>
    </source>
</reference>
<dbReference type="EMBL" id="DS113970">
    <property type="protein sequence ID" value="EAX92379.1"/>
    <property type="molecule type" value="Genomic_DNA"/>
</dbReference>
<dbReference type="KEGG" id="tva:4750090"/>
<feature type="domain" description="Conserved oligomeric Golgi complex subunit 5 N-terminal" evidence="1">
    <location>
        <begin position="27"/>
        <end position="128"/>
    </location>
</feature>
<evidence type="ECO:0000313" key="2">
    <source>
        <dbReference type="EMBL" id="EAX92379.1"/>
    </source>
</evidence>